<dbReference type="PANTHER" id="PTHR46637:SF1">
    <property type="entry name" value="BLL5188 PROTEIN"/>
    <property type="match status" value="1"/>
</dbReference>
<dbReference type="Proteomes" id="UP000186524">
    <property type="component" value="Unassembled WGS sequence"/>
</dbReference>
<protein>
    <submittedName>
        <fullName evidence="2">IS5 family transposase</fullName>
    </submittedName>
</protein>
<dbReference type="STRING" id="1714354.BLL40_05020"/>
<accession>A0A1Q5P639</accession>
<dbReference type="NCBIfam" id="NF033580">
    <property type="entry name" value="transpos_IS5_3"/>
    <property type="match status" value="1"/>
</dbReference>
<evidence type="ECO:0000313" key="2">
    <source>
        <dbReference type="EMBL" id="OKL37663.1"/>
    </source>
</evidence>
<feature type="domain" description="Insertion element IS402-like" evidence="1">
    <location>
        <begin position="9"/>
        <end position="79"/>
    </location>
</feature>
<dbReference type="EMBL" id="MRWQ01000004">
    <property type="protein sequence ID" value="OKL37663.1"/>
    <property type="molecule type" value="Genomic_DNA"/>
</dbReference>
<proteinExistence type="predicted"/>
<dbReference type="AlphaFoldDB" id="A0A1Q5P639"/>
<keyword evidence="3" id="KW-1185">Reference proteome</keyword>
<name>A0A1Q5P639_9BACI</name>
<reference evidence="2 3" key="1">
    <citation type="submission" date="2016-12" db="EMBL/GenBank/DDBJ databases">
        <title>Domibacillus sp. SAOS 44 whole genome sequencing.</title>
        <authorList>
            <person name="Verma A."/>
            <person name="Krishnamurthi S."/>
        </authorList>
    </citation>
    <scope>NUCLEOTIDE SEQUENCE [LARGE SCALE GENOMIC DNA]</scope>
    <source>
        <strain evidence="2 3">SAOS 44</strain>
    </source>
</reference>
<organism evidence="2 3">
    <name type="scientific">Domibacillus mangrovi</name>
    <dbReference type="NCBI Taxonomy" id="1714354"/>
    <lineage>
        <taxon>Bacteria</taxon>
        <taxon>Bacillati</taxon>
        <taxon>Bacillota</taxon>
        <taxon>Bacilli</taxon>
        <taxon>Bacillales</taxon>
        <taxon>Bacillaceae</taxon>
        <taxon>Domibacillus</taxon>
    </lineage>
</organism>
<dbReference type="Pfam" id="PF13340">
    <property type="entry name" value="DUF4096"/>
    <property type="match status" value="1"/>
</dbReference>
<dbReference type="InterPro" id="IPR052909">
    <property type="entry name" value="Transposase_6_like"/>
</dbReference>
<dbReference type="PANTHER" id="PTHR46637">
    <property type="entry name" value="TIS1421-TRANSPOSASE PROTEIN A"/>
    <property type="match status" value="1"/>
</dbReference>
<gene>
    <name evidence="2" type="ORF">BLL40_05020</name>
</gene>
<comment type="caution">
    <text evidence="2">The sequence shown here is derived from an EMBL/GenBank/DDBJ whole genome shotgun (WGS) entry which is preliminary data.</text>
</comment>
<dbReference type="InterPro" id="IPR025161">
    <property type="entry name" value="IS402-like_dom"/>
</dbReference>
<evidence type="ECO:0000259" key="1">
    <source>
        <dbReference type="Pfam" id="PF13340"/>
    </source>
</evidence>
<sequence length="111" mass="12932">MAAKRYEIDDHQWEQIKELFPRAKTGRPGKDNRDMFNAILWIARSGAAWRDLPERYGPWKTVYSRFCKWRDDGSLETIFYALNVEIDDENLMIDSTSVKAHQHSAGAKKGL</sequence>
<evidence type="ECO:0000313" key="3">
    <source>
        <dbReference type="Proteomes" id="UP000186524"/>
    </source>
</evidence>